<dbReference type="EMBL" id="KQ087246">
    <property type="protein sequence ID" value="KLT39904.1"/>
    <property type="molecule type" value="Genomic_DNA"/>
</dbReference>
<dbReference type="RefSeq" id="XP_018276395.1">
    <property type="nucleotide sequence ID" value="XM_018426922.1"/>
</dbReference>
<keyword evidence="7" id="KW-0234">DNA repair</keyword>
<keyword evidence="14" id="KW-1185">Reference proteome</keyword>
<dbReference type="PANTHER" id="PTHR12415:SF0">
    <property type="entry name" value="TYROSYL-DNA PHOSPHODIESTERASE 1"/>
    <property type="match status" value="1"/>
</dbReference>
<feature type="compositionally biased region" description="Polar residues" evidence="12">
    <location>
        <begin position="255"/>
        <end position="266"/>
    </location>
</feature>
<organism evidence="13 14">
    <name type="scientific">Cutaneotrichosporon oleaginosum</name>
    <dbReference type="NCBI Taxonomy" id="879819"/>
    <lineage>
        <taxon>Eukaryota</taxon>
        <taxon>Fungi</taxon>
        <taxon>Dikarya</taxon>
        <taxon>Basidiomycota</taxon>
        <taxon>Agaricomycotina</taxon>
        <taxon>Tremellomycetes</taxon>
        <taxon>Trichosporonales</taxon>
        <taxon>Trichosporonaceae</taxon>
        <taxon>Cutaneotrichosporon</taxon>
    </lineage>
</organism>
<protein>
    <submittedName>
        <fullName evidence="13">Phospholipase D/nuclease</fullName>
    </submittedName>
</protein>
<feature type="region of interest" description="Disordered" evidence="12">
    <location>
        <begin position="1"/>
        <end position="38"/>
    </location>
</feature>
<evidence type="ECO:0000256" key="1">
    <source>
        <dbReference type="ARBA" id="ARBA00004123"/>
    </source>
</evidence>
<evidence type="ECO:0000256" key="10">
    <source>
        <dbReference type="PIRSR" id="PIRSR610347-2"/>
    </source>
</evidence>
<evidence type="ECO:0000313" key="13">
    <source>
        <dbReference type="EMBL" id="KLT39904.1"/>
    </source>
</evidence>
<feature type="compositionally biased region" description="Polar residues" evidence="12">
    <location>
        <begin position="278"/>
        <end position="291"/>
    </location>
</feature>
<comment type="similarity">
    <text evidence="2">Belongs to the tyrosyl-DNA phosphodiesterase family.</text>
</comment>
<keyword evidence="4" id="KW-0227">DNA damage</keyword>
<dbReference type="Pfam" id="PF06087">
    <property type="entry name" value="Tyr-DNA_phospho"/>
    <property type="match status" value="1"/>
</dbReference>
<dbReference type="Gene3D" id="3.30.870.10">
    <property type="entry name" value="Endonuclease Chain A"/>
    <property type="match status" value="2"/>
</dbReference>
<evidence type="ECO:0000256" key="4">
    <source>
        <dbReference type="ARBA" id="ARBA00022763"/>
    </source>
</evidence>
<feature type="compositionally biased region" description="Low complexity" evidence="12">
    <location>
        <begin position="175"/>
        <end position="184"/>
    </location>
</feature>
<dbReference type="GO" id="GO:0005634">
    <property type="term" value="C:nucleus"/>
    <property type="evidence" value="ECO:0007669"/>
    <property type="project" value="UniProtKB-SubCell"/>
</dbReference>
<gene>
    <name evidence="13" type="ORF">CC85DRAFT_330373</name>
</gene>
<feature type="region of interest" description="Disordered" evidence="12">
    <location>
        <begin position="249"/>
        <end position="297"/>
    </location>
</feature>
<evidence type="ECO:0000256" key="2">
    <source>
        <dbReference type="ARBA" id="ARBA00010205"/>
    </source>
</evidence>
<keyword evidence="3" id="KW-0540">Nuclease</keyword>
<dbReference type="AlphaFoldDB" id="A0A0J1AX83"/>
<dbReference type="CDD" id="cd09122">
    <property type="entry name" value="PLDc_Tdp1_1"/>
    <property type="match status" value="1"/>
</dbReference>
<keyword evidence="8" id="KW-0539">Nucleus</keyword>
<dbReference type="GO" id="GO:0017005">
    <property type="term" value="F:3'-tyrosyl-DNA phosphodiesterase activity"/>
    <property type="evidence" value="ECO:0007669"/>
    <property type="project" value="TreeGrafter"/>
</dbReference>
<evidence type="ECO:0000256" key="9">
    <source>
        <dbReference type="PIRSR" id="PIRSR610347-1"/>
    </source>
</evidence>
<feature type="binding site" evidence="10">
    <location>
        <position position="656"/>
    </location>
    <ligand>
        <name>substrate</name>
    </ligand>
</feature>
<dbReference type="OrthoDB" id="47785at2759"/>
<evidence type="ECO:0000256" key="8">
    <source>
        <dbReference type="ARBA" id="ARBA00023242"/>
    </source>
</evidence>
<evidence type="ECO:0000256" key="11">
    <source>
        <dbReference type="PIRSR" id="PIRSR610347-3"/>
    </source>
</evidence>
<evidence type="ECO:0000313" key="14">
    <source>
        <dbReference type="Proteomes" id="UP000053611"/>
    </source>
</evidence>
<reference evidence="13 14" key="1">
    <citation type="submission" date="2015-03" db="EMBL/GenBank/DDBJ databases">
        <title>Genomics and transcriptomics of the oil-accumulating basidiomycete yeast T. oleaginosus allow insights into substrate utilization and the diverse evolutionary trajectories of mating systems in fungi.</title>
        <authorList>
            <consortium name="DOE Joint Genome Institute"/>
            <person name="Kourist R."/>
            <person name="Kracht O."/>
            <person name="Bracharz F."/>
            <person name="Lipzen A."/>
            <person name="Nolan M."/>
            <person name="Ohm R."/>
            <person name="Grigoriev I."/>
            <person name="Sun S."/>
            <person name="Heitman J."/>
            <person name="Bruck T."/>
            <person name="Nowrousian M."/>
        </authorList>
    </citation>
    <scope>NUCLEOTIDE SEQUENCE [LARGE SCALE GENOMIC DNA]</scope>
    <source>
        <strain evidence="13 14">IBC0246</strain>
    </source>
</reference>
<dbReference type="GO" id="GO:0003690">
    <property type="term" value="F:double-stranded DNA binding"/>
    <property type="evidence" value="ECO:0007669"/>
    <property type="project" value="TreeGrafter"/>
</dbReference>
<dbReference type="PANTHER" id="PTHR12415">
    <property type="entry name" value="TYROSYL-DNA PHOSPHODIESTERASE 1"/>
    <property type="match status" value="1"/>
</dbReference>
<feature type="compositionally biased region" description="Basic and acidic residues" evidence="12">
    <location>
        <begin position="1"/>
        <end position="27"/>
    </location>
</feature>
<feature type="region of interest" description="Disordered" evidence="12">
    <location>
        <begin position="749"/>
        <end position="772"/>
    </location>
</feature>
<feature type="region of interest" description="Disordered" evidence="12">
    <location>
        <begin position="100"/>
        <end position="232"/>
    </location>
</feature>
<evidence type="ECO:0000256" key="12">
    <source>
        <dbReference type="SAM" id="MobiDB-lite"/>
    </source>
</evidence>
<feature type="site" description="Interaction with DNA" evidence="11">
    <location>
        <position position="705"/>
    </location>
</feature>
<evidence type="ECO:0000256" key="5">
    <source>
        <dbReference type="ARBA" id="ARBA00022801"/>
    </source>
</evidence>
<dbReference type="GO" id="GO:0006281">
    <property type="term" value="P:DNA repair"/>
    <property type="evidence" value="ECO:0007669"/>
    <property type="project" value="UniProtKB-KW"/>
</dbReference>
<feature type="binding site" evidence="10">
    <location>
        <position position="411"/>
    </location>
    <ligand>
        <name>substrate</name>
    </ligand>
</feature>
<evidence type="ECO:0000256" key="6">
    <source>
        <dbReference type="ARBA" id="ARBA00022839"/>
    </source>
</evidence>
<dbReference type="GeneID" id="28987525"/>
<feature type="compositionally biased region" description="Basic and acidic residues" evidence="12">
    <location>
        <begin position="185"/>
        <end position="198"/>
    </location>
</feature>
<dbReference type="SUPFAM" id="SSF56024">
    <property type="entry name" value="Phospholipase D/nuclease"/>
    <property type="match status" value="2"/>
</dbReference>
<dbReference type="GO" id="GO:0004527">
    <property type="term" value="F:exonuclease activity"/>
    <property type="evidence" value="ECO:0007669"/>
    <property type="project" value="UniProtKB-KW"/>
</dbReference>
<proteinExistence type="inferred from homology"/>
<keyword evidence="6" id="KW-0269">Exonuclease</keyword>
<feature type="compositionally biased region" description="Low complexity" evidence="12">
    <location>
        <begin position="204"/>
        <end position="218"/>
    </location>
</feature>
<dbReference type="STRING" id="879819.A0A0J1AX83"/>
<feature type="active site" description="Proton donor/acceptor" evidence="9">
    <location>
        <position position="654"/>
    </location>
</feature>
<dbReference type="GO" id="GO:0003697">
    <property type="term" value="F:single-stranded DNA binding"/>
    <property type="evidence" value="ECO:0007669"/>
    <property type="project" value="TreeGrafter"/>
</dbReference>
<feature type="active site" description="Nucleophile" evidence="9">
    <location>
        <position position="409"/>
    </location>
</feature>
<accession>A0A0J1AX83</accession>
<name>A0A0J1AX83_9TREE</name>
<evidence type="ECO:0000256" key="7">
    <source>
        <dbReference type="ARBA" id="ARBA00023204"/>
    </source>
</evidence>
<dbReference type="PROSITE" id="PS50330">
    <property type="entry name" value="UIM"/>
    <property type="match status" value="1"/>
</dbReference>
<comment type="subcellular location">
    <subcellularLocation>
        <location evidence="1">Nucleus</location>
    </subcellularLocation>
</comment>
<dbReference type="CDD" id="cd09123">
    <property type="entry name" value="PLDc_Tdp1_2"/>
    <property type="match status" value="1"/>
</dbReference>
<sequence>MANDAERRMMEMLARDQMARDSRDRGPVPRPGSNDDFDEYVLETFGSFDPDSGVDMGELRKAAWRTWRTAGPSIAAPSRSSQAEEDAELARAIALSAKEFKEAQGSETQPIVIDSDDDDDDGLQRAHAAPVEERPAKRRREETPDEERKALAAAIAASLPNEPLDDDSDAEMERANAAYQASRAASRERQIREREAKRAATVGPSSKAPSTTTSSARPSPQPKEEADKPVAGGLQALGIDRAQLERERLARQAMRSGSRSVQTPAGQQADAPRGPRPTQRTGTARLSNHPLQSMGPFPTDDAGEYYLDGELRHVRLQIGSSTTERTFSPQDVFGKCDQIVLVIVSAYCWDPDWIETFMPRPDLCPTIRILRPPVNDQFERRRMAGKLRPLENGEVQVYPNMDGKMGSEHMKFAWIWFKTGRLRVSIMTANMVDYDWELIENTVFIQDFLPKGQTLGSTTAPDPALPDFPDQFRHLFAHFKVYKALKWQIERHPRGKCIPISDSAHFEDFKKYDWSRVQVRLVMSIAGTHTGFKEMSKYGICRLGKILAEEGWHPRKDEKVVAEYQGSSLGKYSLDWYSYFYQLCNGKDLASIARSGKAVTWPPLKVVFPSLATVDTSINGRPGGGTMFCGSAFSDRTRSLFHDANSKRGGVLMHTKMLIALFEPSSSGLGFSTAATNLGKRKADDIVTENEGVGGWVYVGSHNFSPSAWGTLNFKNSPPTLNINNFELGIVFPLPRGRGEIMANEIAAHKRPPRPYGKSDEPWDQKKYLPNL</sequence>
<dbReference type="InterPro" id="IPR010347">
    <property type="entry name" value="Tdp1"/>
</dbReference>
<keyword evidence="5" id="KW-0378">Hydrolase</keyword>
<feature type="compositionally biased region" description="Basic and acidic residues" evidence="12">
    <location>
        <begin position="130"/>
        <end position="150"/>
    </location>
</feature>
<feature type="compositionally biased region" description="Basic and acidic residues" evidence="12">
    <location>
        <begin position="757"/>
        <end position="772"/>
    </location>
</feature>
<dbReference type="InterPro" id="IPR003903">
    <property type="entry name" value="UIM_dom"/>
</dbReference>
<evidence type="ECO:0000256" key="3">
    <source>
        <dbReference type="ARBA" id="ARBA00022722"/>
    </source>
</evidence>
<dbReference type="Proteomes" id="UP000053611">
    <property type="component" value="Unassembled WGS sequence"/>
</dbReference>